<dbReference type="Pfam" id="PF20154">
    <property type="entry name" value="LNT_N"/>
    <property type="match status" value="1"/>
</dbReference>
<evidence type="ECO:0000256" key="2">
    <source>
        <dbReference type="ARBA" id="ARBA00010065"/>
    </source>
</evidence>
<keyword evidence="11" id="KW-0449">Lipoprotein</keyword>
<dbReference type="KEGG" id="oho:Oweho_1636"/>
<comment type="catalytic activity">
    <reaction evidence="9">
        <text>N-terminal S-1,2-diacyl-sn-glyceryl-L-cysteinyl-[lipoprotein] + a glycerophospholipid = N-acyl-S-1,2-diacyl-sn-glyceryl-L-cysteinyl-[lipoprotein] + a 2-acyl-sn-glycero-3-phospholipid + H(+)</text>
        <dbReference type="Rhea" id="RHEA:48228"/>
        <dbReference type="Rhea" id="RHEA-COMP:14681"/>
        <dbReference type="Rhea" id="RHEA-COMP:14684"/>
        <dbReference type="ChEBI" id="CHEBI:15378"/>
        <dbReference type="ChEBI" id="CHEBI:136912"/>
        <dbReference type="ChEBI" id="CHEBI:140656"/>
        <dbReference type="ChEBI" id="CHEBI:140657"/>
        <dbReference type="ChEBI" id="CHEBI:140660"/>
        <dbReference type="EC" id="2.3.1.269"/>
    </reaction>
</comment>
<evidence type="ECO:0000256" key="5">
    <source>
        <dbReference type="ARBA" id="ARBA00022692"/>
    </source>
</evidence>
<dbReference type="SUPFAM" id="SSF56317">
    <property type="entry name" value="Carbon-nitrogen hydrolase"/>
    <property type="match status" value="1"/>
</dbReference>
<evidence type="ECO:0000256" key="8">
    <source>
        <dbReference type="ARBA" id="ARBA00023315"/>
    </source>
</evidence>
<keyword evidence="5 9" id="KW-0812">Transmembrane</keyword>
<dbReference type="PANTHER" id="PTHR38686:SF1">
    <property type="entry name" value="APOLIPOPROTEIN N-ACYLTRANSFERASE"/>
    <property type="match status" value="1"/>
</dbReference>
<dbReference type="GO" id="GO:0042158">
    <property type="term" value="P:lipoprotein biosynthetic process"/>
    <property type="evidence" value="ECO:0007669"/>
    <property type="project" value="UniProtKB-UniRule"/>
</dbReference>
<evidence type="ECO:0000256" key="6">
    <source>
        <dbReference type="ARBA" id="ARBA00022989"/>
    </source>
</evidence>
<name>G8QZY4_OWEHD</name>
<dbReference type="RefSeq" id="WP_014201980.1">
    <property type="nucleotide sequence ID" value="NC_016599.1"/>
</dbReference>
<accession>G8QZY4</accession>
<comment type="similarity">
    <text evidence="2 9">Belongs to the CN hydrolase family. Apolipoprotein N-acyltransferase subfamily.</text>
</comment>
<keyword evidence="8 9" id="KW-0012">Acyltransferase</keyword>
<dbReference type="InterPro" id="IPR004563">
    <property type="entry name" value="Apolipo_AcylTrfase"/>
</dbReference>
<dbReference type="PATRIC" id="fig|926562.3.peg.1639"/>
<dbReference type="GO" id="GO:0005886">
    <property type="term" value="C:plasma membrane"/>
    <property type="evidence" value="ECO:0007669"/>
    <property type="project" value="UniProtKB-SubCell"/>
</dbReference>
<evidence type="ECO:0000256" key="4">
    <source>
        <dbReference type="ARBA" id="ARBA00022679"/>
    </source>
</evidence>
<feature type="domain" description="CN hydrolase" evidence="10">
    <location>
        <begin position="220"/>
        <end position="498"/>
    </location>
</feature>
<feature type="transmembrane region" description="Helical" evidence="9">
    <location>
        <begin position="507"/>
        <end position="529"/>
    </location>
</feature>
<dbReference type="OrthoDB" id="9804277at2"/>
<evidence type="ECO:0000256" key="9">
    <source>
        <dbReference type="HAMAP-Rule" id="MF_01148"/>
    </source>
</evidence>
<evidence type="ECO:0000259" key="10">
    <source>
        <dbReference type="PROSITE" id="PS50263"/>
    </source>
</evidence>
<dbReference type="STRING" id="926562.Oweho_1636"/>
<feature type="transmembrane region" description="Helical" evidence="9">
    <location>
        <begin position="187"/>
        <end position="205"/>
    </location>
</feature>
<evidence type="ECO:0000256" key="3">
    <source>
        <dbReference type="ARBA" id="ARBA00022475"/>
    </source>
</evidence>
<dbReference type="HAMAP" id="MF_01148">
    <property type="entry name" value="Lnt"/>
    <property type="match status" value="1"/>
</dbReference>
<keyword evidence="7 9" id="KW-0472">Membrane</keyword>
<feature type="transmembrane region" description="Helical" evidence="9">
    <location>
        <begin position="80"/>
        <end position="99"/>
    </location>
</feature>
<evidence type="ECO:0000256" key="1">
    <source>
        <dbReference type="ARBA" id="ARBA00004651"/>
    </source>
</evidence>
<sequence length="538" mass="61283">MFQRILYAILTSLLLWVAWPPNNITPLLFIAFIPILLLERNLSLSGEGGTGKKIFLYSWLAFGLWNIFTTWWLINAHWSGLLMTTLVNGALMALVITIFHFIKRKLGNQRGYIALPFLWICLEILHKNWDLSFPWLNLGNGFTENVEWIQWYEYTGAFGGTFWIWLVNLLLFSALTAFQKSKNWSSLALRLVLTIIPAVLVPIQLSHLRYSNYEEQGEEANIVVVQPSIDTYTEKNIMSNEEQAVKFLRLGNFEMDSTVDFLVGPEDLLTEGTYIDKLEETSPLKLYKAVVGQYPNLNIVSGATLLQHYSTTPTSPTAREYNNTEAWYDVYNSAIMINRYDSIPYYHKSKLVPGVEMMPFSSVLKPVLGNLISSMGGTSNGLGYQKSREVFTSADGQFKVAPLICWESDFGEYVTEYIRKGANLLFIITNDDWWDESPGYIQHLHYARLRAIENRRSIARSANTGVSCFINQRGDIIQPQPYKKPVAIKGVIKANTELTYYSKAGDVLGRVSLFISGFMLLFAFVKGYLKKVNSLAQR</sequence>
<dbReference type="InterPro" id="IPR036526">
    <property type="entry name" value="C-N_Hydrolase_sf"/>
</dbReference>
<keyword evidence="3 9" id="KW-1003">Cell membrane</keyword>
<keyword evidence="6 9" id="KW-1133">Transmembrane helix</keyword>
<comment type="function">
    <text evidence="9">Catalyzes the phospholipid dependent N-acylation of the N-terminal cysteine of apolipoprotein, the last step in lipoprotein maturation.</text>
</comment>
<dbReference type="InterPro" id="IPR045378">
    <property type="entry name" value="LNT_N"/>
</dbReference>
<dbReference type="AlphaFoldDB" id="G8QZY4"/>
<gene>
    <name evidence="9" type="primary">lnt</name>
    <name evidence="11" type="ordered locus">Oweho_1636</name>
</gene>
<comment type="pathway">
    <text evidence="9">Protein modification; lipoprotein biosynthesis (N-acyl transfer).</text>
</comment>
<dbReference type="UniPathway" id="UPA00666"/>
<dbReference type="Gene3D" id="3.60.110.10">
    <property type="entry name" value="Carbon-nitrogen hydrolase"/>
    <property type="match status" value="1"/>
</dbReference>
<dbReference type="HOGENOM" id="CLU_019563_1_2_10"/>
<dbReference type="Proteomes" id="UP000005631">
    <property type="component" value="Chromosome"/>
</dbReference>
<dbReference type="PANTHER" id="PTHR38686">
    <property type="entry name" value="APOLIPOPROTEIN N-ACYLTRANSFERASE"/>
    <property type="match status" value="1"/>
</dbReference>
<keyword evidence="9" id="KW-0997">Cell inner membrane</keyword>
<dbReference type="EMBL" id="CP003156">
    <property type="protein sequence ID" value="AEV32624.1"/>
    <property type="molecule type" value="Genomic_DNA"/>
</dbReference>
<dbReference type="CDD" id="cd07571">
    <property type="entry name" value="ALP_N-acyl_transferase"/>
    <property type="match status" value="1"/>
</dbReference>
<dbReference type="eggNOG" id="COG0815">
    <property type="taxonomic scope" value="Bacteria"/>
</dbReference>
<organism evidence="11 12">
    <name type="scientific">Owenweeksia hongkongensis (strain DSM 17368 / CIP 108786 / JCM 12287 / NRRL B-23963 / UST20020801)</name>
    <dbReference type="NCBI Taxonomy" id="926562"/>
    <lineage>
        <taxon>Bacteria</taxon>
        <taxon>Pseudomonadati</taxon>
        <taxon>Bacteroidota</taxon>
        <taxon>Flavobacteriia</taxon>
        <taxon>Flavobacteriales</taxon>
        <taxon>Owenweeksiaceae</taxon>
        <taxon>Owenweeksia</taxon>
    </lineage>
</organism>
<evidence type="ECO:0000256" key="7">
    <source>
        <dbReference type="ARBA" id="ARBA00023136"/>
    </source>
</evidence>
<proteinExistence type="inferred from homology"/>
<evidence type="ECO:0000313" key="12">
    <source>
        <dbReference type="Proteomes" id="UP000005631"/>
    </source>
</evidence>
<dbReference type="Pfam" id="PF00795">
    <property type="entry name" value="CN_hydrolase"/>
    <property type="match status" value="1"/>
</dbReference>
<dbReference type="NCBIfam" id="TIGR00546">
    <property type="entry name" value="lnt"/>
    <property type="match status" value="1"/>
</dbReference>
<keyword evidence="12" id="KW-1185">Reference proteome</keyword>
<dbReference type="InterPro" id="IPR003010">
    <property type="entry name" value="C-N_Hydrolase"/>
</dbReference>
<dbReference type="GO" id="GO:0016410">
    <property type="term" value="F:N-acyltransferase activity"/>
    <property type="evidence" value="ECO:0007669"/>
    <property type="project" value="UniProtKB-UniRule"/>
</dbReference>
<keyword evidence="4 9" id="KW-0808">Transferase</keyword>
<feature type="transmembrane region" description="Helical" evidence="9">
    <location>
        <begin position="24"/>
        <end position="42"/>
    </location>
</feature>
<feature type="transmembrane region" description="Helical" evidence="9">
    <location>
        <begin position="54"/>
        <end position="74"/>
    </location>
</feature>
<dbReference type="PROSITE" id="PS50263">
    <property type="entry name" value="CN_HYDROLASE"/>
    <property type="match status" value="1"/>
</dbReference>
<comment type="subcellular location">
    <subcellularLocation>
        <location evidence="9">Cell inner membrane</location>
        <topology evidence="9">Multi-pass membrane protein</topology>
    </subcellularLocation>
    <subcellularLocation>
        <location evidence="1">Cell membrane</location>
        <topology evidence="1">Multi-pass membrane protein</topology>
    </subcellularLocation>
</comment>
<dbReference type="EC" id="2.3.1.269" evidence="9"/>
<feature type="transmembrane region" description="Helical" evidence="9">
    <location>
        <begin position="149"/>
        <end position="175"/>
    </location>
</feature>
<evidence type="ECO:0000313" key="11">
    <source>
        <dbReference type="EMBL" id="AEV32624.1"/>
    </source>
</evidence>
<reference evidence="11 12" key="1">
    <citation type="journal article" date="2012" name="Stand. Genomic Sci.">
        <title>Genome sequence of the orange-pigmented seawater bacterium Owenweeksia hongkongensis type strain (UST20020801(T)).</title>
        <authorList>
            <person name="Riedel T."/>
            <person name="Held B."/>
            <person name="Nolan M."/>
            <person name="Lucas S."/>
            <person name="Lapidus A."/>
            <person name="Tice H."/>
            <person name="Del Rio T.G."/>
            <person name="Cheng J.F."/>
            <person name="Han C."/>
            <person name="Tapia R."/>
            <person name="Goodwin L.A."/>
            <person name="Pitluck S."/>
            <person name="Liolios K."/>
            <person name="Mavromatis K."/>
            <person name="Pagani I."/>
            <person name="Ivanova N."/>
            <person name="Mikhailova N."/>
            <person name="Pati A."/>
            <person name="Chen A."/>
            <person name="Palaniappan K."/>
            <person name="Rohde M."/>
            <person name="Tindall B.J."/>
            <person name="Detter J.C."/>
            <person name="Goker M."/>
            <person name="Woyke T."/>
            <person name="Bristow J."/>
            <person name="Eisen J.A."/>
            <person name="Markowitz V."/>
            <person name="Hugenholtz P."/>
            <person name="Klenk H.P."/>
            <person name="Kyrpides N.C."/>
        </authorList>
    </citation>
    <scope>NUCLEOTIDE SEQUENCE</scope>
    <source>
        <strain evidence="12">DSM 17368 / JCM 12287 / NRRL B-23963</strain>
    </source>
</reference>
<protein>
    <recommendedName>
        <fullName evidence="9">Apolipoprotein N-acyltransferase</fullName>
        <shortName evidence="9">ALP N-acyltransferase</shortName>
        <ecNumber evidence="9">2.3.1.269</ecNumber>
    </recommendedName>
</protein>